<dbReference type="GO" id="GO:0035251">
    <property type="term" value="F:UDP-glucosyltransferase activity"/>
    <property type="evidence" value="ECO:0007669"/>
    <property type="project" value="InterPro"/>
</dbReference>
<dbReference type="STRING" id="139420.A0A371DC53"/>
<name>A0A371DC53_9APHY</name>
<dbReference type="OrthoDB" id="5835829at2759"/>
<keyword evidence="1" id="KW-0808">Transferase</keyword>
<dbReference type="InterPro" id="IPR002213">
    <property type="entry name" value="UDP_glucos_trans"/>
</dbReference>
<proteinExistence type="predicted"/>
<dbReference type="EMBL" id="KZ857401">
    <property type="protein sequence ID" value="RDX50090.1"/>
    <property type="molecule type" value="Genomic_DNA"/>
</dbReference>
<keyword evidence="3" id="KW-1185">Reference proteome</keyword>
<evidence type="ECO:0000313" key="3">
    <source>
        <dbReference type="Proteomes" id="UP000256964"/>
    </source>
</evidence>
<dbReference type="PANTHER" id="PTHR48049">
    <property type="entry name" value="GLYCOSYLTRANSFERASE"/>
    <property type="match status" value="1"/>
</dbReference>
<sequence>MFTTFGLHERAKAELSRNFEHGEEASAQRVRLVALGEVELLRSDAVDQAFTAAWKQLLAEEPIACALSGEHFPAILRPRAIILDISYGKLSGDVRALSGGDVKITTFFPVQLCALWRMFGPEHLGGRGNLEEATRTGRAFEEVRVELWCRLSNEVNHVPGLPPIYDHELFPQESFKPSALEAELFTHWYECIVVLTTESYEREAVAALRKWYSAMNKSAYIVGLPLAHGSHASSGEKIQSKEADQIETFLDNALKTSGEKSLLYISFGSLYWPMNDDSEKLWAFLDVVMERNLHFIMTHASPFAHVPDAVKEKVQTYGKGILSPWAPQQLILGHPVTDWFVAHGGQNSVQELIAAGVPQCIMWPFGVDQPCNAIHLTDNLDVAYELMEVRSGLGLKPVYRNGKAPVGTIDALKEEARDTLSKAFGEDGAQKRAKLLELRQAILAEHEDGGHAKRDLEALANSF</sequence>
<evidence type="ECO:0000313" key="2">
    <source>
        <dbReference type="EMBL" id="RDX50090.1"/>
    </source>
</evidence>
<protein>
    <submittedName>
        <fullName evidence="2">UDP-Glycosyltransferase/glycogen phosphorylase</fullName>
    </submittedName>
</protein>
<dbReference type="PANTHER" id="PTHR48049:SF132">
    <property type="entry name" value="GLYCOSYLTRANSFERASE"/>
    <property type="match status" value="1"/>
</dbReference>
<dbReference type="Pfam" id="PF00201">
    <property type="entry name" value="UDPGT"/>
    <property type="match status" value="1"/>
</dbReference>
<dbReference type="Gene3D" id="3.40.50.2000">
    <property type="entry name" value="Glycogen Phosphorylase B"/>
    <property type="match status" value="2"/>
</dbReference>
<accession>A0A371DC53</accession>
<evidence type="ECO:0000256" key="1">
    <source>
        <dbReference type="ARBA" id="ARBA00022679"/>
    </source>
</evidence>
<dbReference type="InterPro" id="IPR050481">
    <property type="entry name" value="UDP-glycosyltransf_plant"/>
</dbReference>
<dbReference type="Proteomes" id="UP000256964">
    <property type="component" value="Unassembled WGS sequence"/>
</dbReference>
<reference evidence="2 3" key="1">
    <citation type="journal article" date="2018" name="Biotechnol. Biofuels">
        <title>Integrative visual omics of the white-rot fungus Polyporus brumalis exposes the biotechnological potential of its oxidative enzymes for delignifying raw plant biomass.</title>
        <authorList>
            <person name="Miyauchi S."/>
            <person name="Rancon A."/>
            <person name="Drula E."/>
            <person name="Hage H."/>
            <person name="Chaduli D."/>
            <person name="Favel A."/>
            <person name="Grisel S."/>
            <person name="Henrissat B."/>
            <person name="Herpoel-Gimbert I."/>
            <person name="Ruiz-Duenas F.J."/>
            <person name="Chevret D."/>
            <person name="Hainaut M."/>
            <person name="Lin J."/>
            <person name="Wang M."/>
            <person name="Pangilinan J."/>
            <person name="Lipzen A."/>
            <person name="Lesage-Meessen L."/>
            <person name="Navarro D."/>
            <person name="Riley R."/>
            <person name="Grigoriev I.V."/>
            <person name="Zhou S."/>
            <person name="Raouche S."/>
            <person name="Rosso M.N."/>
        </authorList>
    </citation>
    <scope>NUCLEOTIDE SEQUENCE [LARGE SCALE GENOMIC DNA]</scope>
    <source>
        <strain evidence="2 3">BRFM 1820</strain>
    </source>
</reference>
<dbReference type="AlphaFoldDB" id="A0A371DC53"/>
<organism evidence="2 3">
    <name type="scientific">Lentinus brumalis</name>
    <dbReference type="NCBI Taxonomy" id="2498619"/>
    <lineage>
        <taxon>Eukaryota</taxon>
        <taxon>Fungi</taxon>
        <taxon>Dikarya</taxon>
        <taxon>Basidiomycota</taxon>
        <taxon>Agaricomycotina</taxon>
        <taxon>Agaricomycetes</taxon>
        <taxon>Polyporales</taxon>
        <taxon>Polyporaceae</taxon>
        <taxon>Lentinus</taxon>
    </lineage>
</organism>
<gene>
    <name evidence="2" type="ORF">OH76DRAFT_1482584</name>
</gene>
<dbReference type="SUPFAM" id="SSF53756">
    <property type="entry name" value="UDP-Glycosyltransferase/glycogen phosphorylase"/>
    <property type="match status" value="1"/>
</dbReference>